<proteinExistence type="predicted"/>
<sequence length="150" mass="16683">MMRQVSRLQSTDRMPTCKEHIMTDDERAIRQLIDTWLAASKAGDTATVLSLMTDDAIFMVPGQKPFGKAAFMATSEGQKNIDIDGKSEILELQVLGDWAFLRSQLEVTITQKDGSAPPVRHAGNTLTILRKENDGRWLLARDANLLVVRA</sequence>
<feature type="domain" description="DUF4440" evidence="1">
    <location>
        <begin position="29"/>
        <end position="139"/>
    </location>
</feature>
<keyword evidence="3" id="KW-1185">Reference proteome</keyword>
<dbReference type="Proteomes" id="UP000004980">
    <property type="component" value="Unassembled WGS sequence"/>
</dbReference>
<dbReference type="EMBL" id="AKAU01000228">
    <property type="protein sequence ID" value="EIM95773.1"/>
    <property type="molecule type" value="Genomic_DNA"/>
</dbReference>
<reference evidence="2 3" key="1">
    <citation type="journal article" date="2012" name="J. Bacteriol.">
        <title>Draft Genome Sequence of the Soil Bacterium Burkholderia terrae Strain BS001, Which Interacts with Fungal Surface Structures.</title>
        <authorList>
            <person name="Nazir R."/>
            <person name="Hansen M.A."/>
            <person name="Sorensen S."/>
            <person name="van Elsas J.D."/>
        </authorList>
    </citation>
    <scope>NUCLEOTIDE SEQUENCE [LARGE SCALE GENOMIC DNA]</scope>
    <source>
        <strain evidence="2 3">BS001</strain>
    </source>
</reference>
<dbReference type="NCBIfam" id="TIGR02246">
    <property type="entry name" value="SgcJ/EcaC family oxidoreductase"/>
    <property type="match status" value="1"/>
</dbReference>
<comment type="caution">
    <text evidence="2">The sequence shown here is derived from an EMBL/GenBank/DDBJ whole genome shotgun (WGS) entry which is preliminary data.</text>
</comment>
<gene>
    <name evidence="2" type="ORF">WQE_37732</name>
</gene>
<dbReference type="Pfam" id="PF14534">
    <property type="entry name" value="DUF4440"/>
    <property type="match status" value="1"/>
</dbReference>
<protein>
    <recommendedName>
        <fullName evidence="1">DUF4440 domain-containing protein</fullName>
    </recommendedName>
</protein>
<dbReference type="Gene3D" id="3.10.450.50">
    <property type="match status" value="1"/>
</dbReference>
<name>A0ABP2PDR0_9BURK</name>
<dbReference type="InterPro" id="IPR011944">
    <property type="entry name" value="Steroid_delta5-4_isomerase"/>
</dbReference>
<organism evidence="2 3">
    <name type="scientific">Paraburkholderia hospita</name>
    <dbReference type="NCBI Taxonomy" id="169430"/>
    <lineage>
        <taxon>Bacteria</taxon>
        <taxon>Pseudomonadati</taxon>
        <taxon>Pseudomonadota</taxon>
        <taxon>Betaproteobacteria</taxon>
        <taxon>Burkholderiales</taxon>
        <taxon>Burkholderiaceae</taxon>
        <taxon>Paraburkholderia</taxon>
    </lineage>
</organism>
<dbReference type="InterPro" id="IPR032710">
    <property type="entry name" value="NTF2-like_dom_sf"/>
</dbReference>
<accession>A0ABP2PDR0</accession>
<evidence type="ECO:0000259" key="1">
    <source>
        <dbReference type="Pfam" id="PF14534"/>
    </source>
</evidence>
<evidence type="ECO:0000313" key="2">
    <source>
        <dbReference type="EMBL" id="EIM95773.1"/>
    </source>
</evidence>
<dbReference type="SUPFAM" id="SSF54427">
    <property type="entry name" value="NTF2-like"/>
    <property type="match status" value="1"/>
</dbReference>
<dbReference type="InterPro" id="IPR027843">
    <property type="entry name" value="DUF4440"/>
</dbReference>
<evidence type="ECO:0000313" key="3">
    <source>
        <dbReference type="Proteomes" id="UP000004980"/>
    </source>
</evidence>